<reference evidence="2 3" key="1">
    <citation type="journal article" date="2013" name="Genome Announc.">
        <title>Draft Genome Sequence of Streptomyces viridochromogenes Strain Tu57, Producer of Avilamycin.</title>
        <authorList>
            <person name="Gruning B.A."/>
            <person name="Erxleben A."/>
            <person name="Hahnlein A."/>
            <person name="Gunther S."/>
        </authorList>
    </citation>
    <scope>NUCLEOTIDE SEQUENCE [LARGE SCALE GENOMIC DNA]</scope>
    <source>
        <strain evidence="2 3">Tue57</strain>
    </source>
</reference>
<gene>
    <name evidence="2" type="ORF">STVIR_2499</name>
</gene>
<feature type="region of interest" description="Disordered" evidence="1">
    <location>
        <begin position="33"/>
        <end position="91"/>
    </location>
</feature>
<evidence type="ECO:0000313" key="3">
    <source>
        <dbReference type="Proteomes" id="UP000011205"/>
    </source>
</evidence>
<evidence type="ECO:0000313" key="2">
    <source>
        <dbReference type="EMBL" id="ELS56585.1"/>
    </source>
</evidence>
<dbReference type="AlphaFoldDB" id="L8PJE6"/>
<comment type="caution">
    <text evidence="2">The sequence shown here is derived from an EMBL/GenBank/DDBJ whole genome shotgun (WGS) entry which is preliminary data.</text>
</comment>
<sequence>MVDVSRRLSLLAFVAPHCAVPSVPWSQVWPNELRPSAGRGPRGMVSDQRQSMGCCPDARPPKPGPRHAATPVRGATAPNPTGPYVRGSVLR</sequence>
<protein>
    <submittedName>
        <fullName evidence="2">Uncharacterized protein</fullName>
    </submittedName>
</protein>
<accession>L8PJE6</accession>
<evidence type="ECO:0000256" key="1">
    <source>
        <dbReference type="SAM" id="MobiDB-lite"/>
    </source>
</evidence>
<organism evidence="2 3">
    <name type="scientific">Streptomyces viridochromogenes Tue57</name>
    <dbReference type="NCBI Taxonomy" id="1160705"/>
    <lineage>
        <taxon>Bacteria</taxon>
        <taxon>Bacillati</taxon>
        <taxon>Actinomycetota</taxon>
        <taxon>Actinomycetes</taxon>
        <taxon>Kitasatosporales</taxon>
        <taxon>Streptomycetaceae</taxon>
        <taxon>Streptomyces</taxon>
    </lineage>
</organism>
<proteinExistence type="predicted"/>
<dbReference type="PATRIC" id="fig|1160705.3.peg.2479"/>
<name>L8PJE6_STRVR</name>
<dbReference type="EMBL" id="AMLP01000081">
    <property type="protein sequence ID" value="ELS56585.1"/>
    <property type="molecule type" value="Genomic_DNA"/>
</dbReference>
<dbReference type="Proteomes" id="UP000011205">
    <property type="component" value="Unassembled WGS sequence"/>
</dbReference>